<evidence type="ECO:0000256" key="1">
    <source>
        <dbReference type="SAM" id="MobiDB-lite"/>
    </source>
</evidence>
<organism evidence="2 3">
    <name type="scientific">Agrobacterium burrii</name>
    <dbReference type="NCBI Taxonomy" id="2815339"/>
    <lineage>
        <taxon>Bacteria</taxon>
        <taxon>Pseudomonadati</taxon>
        <taxon>Pseudomonadota</taxon>
        <taxon>Alphaproteobacteria</taxon>
        <taxon>Hyphomicrobiales</taxon>
        <taxon>Rhizobiaceae</taxon>
        <taxon>Rhizobium/Agrobacterium group</taxon>
        <taxon>Agrobacterium</taxon>
        <taxon>Agrobacterium tumefaciens complex</taxon>
    </lineage>
</organism>
<protein>
    <submittedName>
        <fullName evidence="2">Transcriptional regulator</fullName>
    </submittedName>
</protein>
<accession>A0ABS3EML5</accession>
<gene>
    <name evidence="2" type="ORF">JZX89_20950</name>
</gene>
<feature type="region of interest" description="Disordered" evidence="1">
    <location>
        <begin position="1"/>
        <end position="27"/>
    </location>
</feature>
<proteinExistence type="predicted"/>
<keyword evidence="3" id="KW-1185">Reference proteome</keyword>
<evidence type="ECO:0000313" key="2">
    <source>
        <dbReference type="EMBL" id="MBO0133216.1"/>
    </source>
</evidence>
<dbReference type="Proteomes" id="UP000664699">
    <property type="component" value="Unassembled WGS sequence"/>
</dbReference>
<dbReference type="EMBL" id="JAFLNA010000012">
    <property type="protein sequence ID" value="MBO0133216.1"/>
    <property type="molecule type" value="Genomic_DNA"/>
</dbReference>
<sequence>MADRSKLNPDNNSEDVPSHGRSFDGREKWTSGVRAGLTEAEAGVFVSEEEIDAVLDKYAKS</sequence>
<comment type="caution">
    <text evidence="2">The sequence shown here is derived from an EMBL/GenBank/DDBJ whole genome shotgun (WGS) entry which is preliminary data.</text>
</comment>
<evidence type="ECO:0000313" key="3">
    <source>
        <dbReference type="Proteomes" id="UP000664699"/>
    </source>
</evidence>
<dbReference type="RefSeq" id="WP_207135252.1">
    <property type="nucleotide sequence ID" value="NZ_JAFLNA010000012.1"/>
</dbReference>
<feature type="compositionally biased region" description="Basic and acidic residues" evidence="1">
    <location>
        <begin position="16"/>
        <end position="27"/>
    </location>
</feature>
<name>A0ABS3EML5_9HYPH</name>
<reference evidence="2 3" key="1">
    <citation type="submission" date="2021-03" db="EMBL/GenBank/DDBJ databases">
        <title>Whole genome sequence of Agrobacterium sp. strain Rnr.</title>
        <authorList>
            <person name="Mafakheri H."/>
            <person name="Taghavi S.M."/>
            <person name="Nemanja K."/>
            <person name="Osdaghi E."/>
        </authorList>
    </citation>
    <scope>NUCLEOTIDE SEQUENCE [LARGE SCALE GENOMIC DNA]</scope>
    <source>
        <strain evidence="2 3">Rnr</strain>
    </source>
</reference>